<evidence type="ECO:0000313" key="2">
    <source>
        <dbReference type="EMBL" id="RUS73357.1"/>
    </source>
</evidence>
<evidence type="ECO:0008006" key="4">
    <source>
        <dbReference type="Google" id="ProtNLM"/>
    </source>
</evidence>
<accession>A0A433SVP2</accession>
<sequence>MLIVALLKNCGVRYSTCSQHARQSVCKIYSLQSQQNVMPLPKQLLSIGLPSSHVLVQNLHIGLKPKKPHVFRIKGKVPSDLRKSSRFDFFSLRSLFSTPGPYMLYGLGGLIPFMSAPYYMYLTGEFSPAIAQAQLVYGACILSFLGGVSWGNHLNRVERASLQSLSYSILLPLIAWPAVLLYPNPLSFVTMIAGIVYAGVKDTRTSSYPKWFKNLRFLLSTLVAISLSATLVFSRSLVSEEDDDSGDED</sequence>
<gene>
    <name evidence="2" type="ORF">EGW08_018876</name>
</gene>
<dbReference type="PANTHER" id="PTHR15887">
    <property type="entry name" value="TRANSMEMBRANE PROTEIN 69"/>
    <property type="match status" value="1"/>
</dbReference>
<organism evidence="2 3">
    <name type="scientific">Elysia chlorotica</name>
    <name type="common">Eastern emerald elysia</name>
    <name type="synonym">Sea slug</name>
    <dbReference type="NCBI Taxonomy" id="188477"/>
    <lineage>
        <taxon>Eukaryota</taxon>
        <taxon>Metazoa</taxon>
        <taxon>Spiralia</taxon>
        <taxon>Lophotrochozoa</taxon>
        <taxon>Mollusca</taxon>
        <taxon>Gastropoda</taxon>
        <taxon>Heterobranchia</taxon>
        <taxon>Euthyneura</taxon>
        <taxon>Panpulmonata</taxon>
        <taxon>Sacoglossa</taxon>
        <taxon>Placobranchoidea</taxon>
        <taxon>Plakobranchidae</taxon>
        <taxon>Elysia</taxon>
    </lineage>
</organism>
<dbReference type="OrthoDB" id="194289at2759"/>
<keyword evidence="1" id="KW-0472">Membrane</keyword>
<feature type="transmembrane region" description="Helical" evidence="1">
    <location>
        <begin position="102"/>
        <end position="122"/>
    </location>
</feature>
<dbReference type="EMBL" id="RQTK01000945">
    <property type="protein sequence ID" value="RUS73357.1"/>
    <property type="molecule type" value="Genomic_DNA"/>
</dbReference>
<protein>
    <recommendedName>
        <fullName evidence="4">Transmembrane protein 69</fullName>
    </recommendedName>
</protein>
<dbReference type="AlphaFoldDB" id="A0A433SVP2"/>
<evidence type="ECO:0000256" key="1">
    <source>
        <dbReference type="SAM" id="Phobius"/>
    </source>
</evidence>
<reference evidence="2 3" key="1">
    <citation type="submission" date="2019-01" db="EMBL/GenBank/DDBJ databases">
        <title>A draft genome assembly of the solar-powered sea slug Elysia chlorotica.</title>
        <authorList>
            <person name="Cai H."/>
            <person name="Li Q."/>
            <person name="Fang X."/>
            <person name="Li J."/>
            <person name="Curtis N.E."/>
            <person name="Altenburger A."/>
            <person name="Shibata T."/>
            <person name="Feng M."/>
            <person name="Maeda T."/>
            <person name="Schwartz J.A."/>
            <person name="Shigenobu S."/>
            <person name="Lundholm N."/>
            <person name="Nishiyama T."/>
            <person name="Yang H."/>
            <person name="Hasebe M."/>
            <person name="Li S."/>
            <person name="Pierce S.K."/>
            <person name="Wang J."/>
        </authorList>
    </citation>
    <scope>NUCLEOTIDE SEQUENCE [LARGE SCALE GENOMIC DNA]</scope>
    <source>
        <strain evidence="2">EC2010</strain>
        <tissue evidence="2">Whole organism of an adult</tissue>
    </source>
</reference>
<feature type="transmembrane region" description="Helical" evidence="1">
    <location>
        <begin position="173"/>
        <end position="197"/>
    </location>
</feature>
<name>A0A433SVP2_ELYCH</name>
<keyword evidence="3" id="KW-1185">Reference proteome</keyword>
<dbReference type="InterPro" id="IPR021836">
    <property type="entry name" value="DUF3429"/>
</dbReference>
<proteinExistence type="predicted"/>
<keyword evidence="1" id="KW-0812">Transmembrane</keyword>
<dbReference type="PANTHER" id="PTHR15887:SF1">
    <property type="entry name" value="TRANSMEMBRANE PROTEIN 69"/>
    <property type="match status" value="1"/>
</dbReference>
<dbReference type="Pfam" id="PF11911">
    <property type="entry name" value="DUF3429"/>
    <property type="match status" value="1"/>
</dbReference>
<dbReference type="Proteomes" id="UP000271974">
    <property type="component" value="Unassembled WGS sequence"/>
</dbReference>
<feature type="transmembrane region" description="Helical" evidence="1">
    <location>
        <begin position="217"/>
        <end position="238"/>
    </location>
</feature>
<feature type="transmembrane region" description="Helical" evidence="1">
    <location>
        <begin position="134"/>
        <end position="153"/>
    </location>
</feature>
<comment type="caution">
    <text evidence="2">The sequence shown here is derived from an EMBL/GenBank/DDBJ whole genome shotgun (WGS) entry which is preliminary data.</text>
</comment>
<dbReference type="STRING" id="188477.A0A433SVP2"/>
<keyword evidence="1" id="KW-1133">Transmembrane helix</keyword>
<evidence type="ECO:0000313" key="3">
    <source>
        <dbReference type="Proteomes" id="UP000271974"/>
    </source>
</evidence>